<dbReference type="Pfam" id="PF18203">
    <property type="entry name" value="IPTL-CTERM"/>
    <property type="match status" value="1"/>
</dbReference>
<evidence type="ECO:0000256" key="2">
    <source>
        <dbReference type="SAM" id="SignalP"/>
    </source>
</evidence>
<name>A0AAW9RAK3_9GAMM</name>
<comment type="caution">
    <text evidence="4">The sequence shown here is derived from an EMBL/GenBank/DDBJ whole genome shotgun (WGS) entry which is preliminary data.</text>
</comment>
<keyword evidence="1" id="KW-1133">Transmembrane helix</keyword>
<dbReference type="NCBIfam" id="TIGR04174">
    <property type="entry name" value="IPTL_CTERM"/>
    <property type="match status" value="1"/>
</dbReference>
<accession>A0AAW9RAK3</accession>
<dbReference type="SUPFAM" id="SSF69322">
    <property type="entry name" value="Tricorn protease domain 2"/>
    <property type="match status" value="1"/>
</dbReference>
<sequence length="533" mass="56397">MQSIIRPSTWVAVLLFATLSLTAGSATAQGTLYLVVDEGSDAFYTVNTTTAAVTQIGMTGSIDASAEGLAPSPSPHTFLYSVDNSDNLDEVNIDGSGYIRITDDMGSNCDRGLAYNTETGVLYGSDSDNLCSINPATGAVTELAPTPGSDTEGLAADPVNNYVYGIDNDENLVRYDAGTDSWTTIGDTVNISDGNDIGVAYDPDSQTLYAVDNDGILYTVNTSTGEATEVGDTGLGSGLDVGLAFVAGSAAPAERATFRVRKHFTDGNTADVEVTLSCNTGLPLEQTAMISETEGVLFVVEEFDEGELDCAITEAEIPGYDVEYDTGADTSDESCAYENLEFGGRLNCVITNSPAPVDVVITKDWVFEGSTDGSGVNLDYDLTLYCENEIIDGTDLNGENDVDVIQGDDDDDDDPGDCGRFLFNQEGPQGIVVIGANWCKRFYGDGPGTDMRTAEVIPGFPESTCYVQERVYDQAIEVDNGCFDLTVSAGQGASCTVTNTVFFEGIPTLNQYGLAVLALLMLGFGVIGFRRFT</sequence>
<dbReference type="InterPro" id="IPR026442">
    <property type="entry name" value="IPTL_CTERM"/>
</dbReference>
<dbReference type="Gene3D" id="2.130.10.10">
    <property type="entry name" value="YVTN repeat-like/Quinoprotein amine dehydrogenase"/>
    <property type="match status" value="1"/>
</dbReference>
<proteinExistence type="predicted"/>
<reference evidence="4 5" key="1">
    <citation type="submission" date="2024-02" db="EMBL/GenBank/DDBJ databases">
        <title>A novel Wenzhouxiangellaceae bacterium, isolated from coastal sediments.</title>
        <authorList>
            <person name="Du Z.-J."/>
            <person name="Ye Y.-Q."/>
            <person name="Zhang X.-Y."/>
        </authorList>
    </citation>
    <scope>NUCLEOTIDE SEQUENCE [LARGE SCALE GENOMIC DNA]</scope>
    <source>
        <strain evidence="4 5">CH-27</strain>
    </source>
</reference>
<evidence type="ECO:0000313" key="5">
    <source>
        <dbReference type="Proteomes" id="UP001359886"/>
    </source>
</evidence>
<feature type="domain" description="IPTL-CTERM protein sorting" evidence="3">
    <location>
        <begin position="506"/>
        <end position="531"/>
    </location>
</feature>
<dbReference type="AlphaFoldDB" id="A0AAW9RAK3"/>
<feature type="chain" id="PRO_5043835836" evidence="2">
    <location>
        <begin position="29"/>
        <end position="533"/>
    </location>
</feature>
<dbReference type="RefSeq" id="WP_354693448.1">
    <property type="nucleotide sequence ID" value="NZ_JAZHOG010000001.1"/>
</dbReference>
<dbReference type="Proteomes" id="UP001359886">
    <property type="component" value="Unassembled WGS sequence"/>
</dbReference>
<evidence type="ECO:0000313" key="4">
    <source>
        <dbReference type="EMBL" id="MEJ8566124.1"/>
    </source>
</evidence>
<keyword evidence="1" id="KW-0472">Membrane</keyword>
<evidence type="ECO:0000256" key="1">
    <source>
        <dbReference type="SAM" id="Phobius"/>
    </source>
</evidence>
<evidence type="ECO:0000259" key="3">
    <source>
        <dbReference type="Pfam" id="PF18203"/>
    </source>
</evidence>
<gene>
    <name evidence="4" type="ORF">V3330_00695</name>
</gene>
<keyword evidence="5" id="KW-1185">Reference proteome</keyword>
<dbReference type="InterPro" id="IPR015943">
    <property type="entry name" value="WD40/YVTN_repeat-like_dom_sf"/>
</dbReference>
<dbReference type="EMBL" id="JAZHOG010000001">
    <property type="protein sequence ID" value="MEJ8566124.1"/>
    <property type="molecule type" value="Genomic_DNA"/>
</dbReference>
<organism evidence="4 5">
    <name type="scientific">Elongatibacter sediminis</name>
    <dbReference type="NCBI Taxonomy" id="3119006"/>
    <lineage>
        <taxon>Bacteria</taxon>
        <taxon>Pseudomonadati</taxon>
        <taxon>Pseudomonadota</taxon>
        <taxon>Gammaproteobacteria</taxon>
        <taxon>Chromatiales</taxon>
        <taxon>Wenzhouxiangellaceae</taxon>
        <taxon>Elongatibacter</taxon>
    </lineage>
</organism>
<feature type="transmembrane region" description="Helical" evidence="1">
    <location>
        <begin position="512"/>
        <end position="529"/>
    </location>
</feature>
<keyword evidence="2" id="KW-0732">Signal</keyword>
<feature type="signal peptide" evidence="2">
    <location>
        <begin position="1"/>
        <end position="28"/>
    </location>
</feature>
<keyword evidence="1" id="KW-0812">Transmembrane</keyword>
<protein>
    <submittedName>
        <fullName evidence="4">IPTL-CTERM sorting domain-containing protein</fullName>
    </submittedName>
</protein>